<dbReference type="InterPro" id="IPR023841">
    <property type="entry name" value="BshB2"/>
</dbReference>
<dbReference type="RefSeq" id="WP_067847766.1">
    <property type="nucleotide sequence ID" value="NZ_JADPKZ010000038.1"/>
</dbReference>
<dbReference type="EMBL" id="JADPKZ010000038">
    <property type="protein sequence ID" value="MBF8377724.1"/>
    <property type="molecule type" value="Genomic_DNA"/>
</dbReference>
<dbReference type="SUPFAM" id="SSF102588">
    <property type="entry name" value="LmbE-like"/>
    <property type="match status" value="1"/>
</dbReference>
<accession>A0ABS0F351</accession>
<dbReference type="Gene3D" id="3.40.50.10320">
    <property type="entry name" value="LmbE-like"/>
    <property type="match status" value="1"/>
</dbReference>
<proteinExistence type="predicted"/>
<dbReference type="Proteomes" id="UP000642910">
    <property type="component" value="Unassembled WGS sequence"/>
</dbReference>
<keyword evidence="2" id="KW-1185">Reference proteome</keyword>
<evidence type="ECO:0000313" key="1">
    <source>
        <dbReference type="EMBL" id="MBF8377724.1"/>
    </source>
</evidence>
<gene>
    <name evidence="1" type="primary">bshB2</name>
    <name evidence="1" type="ORF">IW967_07570</name>
</gene>
<dbReference type="PANTHER" id="PTHR12993">
    <property type="entry name" value="N-ACETYLGLUCOSAMINYL-PHOSPHATIDYLINOSITOL DE-N-ACETYLASE-RELATED"/>
    <property type="match status" value="1"/>
</dbReference>
<name>A0ABS0F351_9BACL</name>
<sequence length="234" mass="25882">MAQVEKTRHLLLVYPHPDDESFGKAGTVILFTRAGTPATLICGTLGELGRNMGNPPIANRETLPKIRRKELEDACEILGVRDLRLLGLRDKTVEFEDPERIADRIEAVIREVKPSILITYYPGLGVHPDHDAMSNAAVIAVKRLPKEERPVIWGSAVVHEPEKILGDPDFVIDVSSVLEQKLAAMKAHRSQFSGIFARVEEALAAGGEARAEVLRLLGTERYWVYRLDDGGESA</sequence>
<dbReference type="PANTHER" id="PTHR12993:SF27">
    <property type="entry name" value="N-ACETYL-ALPHA-D-GLUCOSAMINYL L-MALATE DEACETYLASE 2-RELATED"/>
    <property type="match status" value="1"/>
</dbReference>
<dbReference type="InterPro" id="IPR024078">
    <property type="entry name" value="LmbE-like_dom_sf"/>
</dbReference>
<dbReference type="Pfam" id="PF02585">
    <property type="entry name" value="PIG-L"/>
    <property type="match status" value="1"/>
</dbReference>
<dbReference type="NCBIfam" id="TIGR04000">
    <property type="entry name" value="thiol_BshB2"/>
    <property type="match status" value="1"/>
</dbReference>
<evidence type="ECO:0000313" key="2">
    <source>
        <dbReference type="Proteomes" id="UP000642910"/>
    </source>
</evidence>
<comment type="caution">
    <text evidence="1">The sequence shown here is derived from an EMBL/GenBank/DDBJ whole genome shotgun (WGS) entry which is preliminary data.</text>
</comment>
<protein>
    <submittedName>
        <fullName evidence="1">Bacillithiol biosynthesis deacetylase BshB2</fullName>
    </submittedName>
</protein>
<reference evidence="1 2" key="1">
    <citation type="submission" date="2020-11" db="EMBL/GenBank/DDBJ databases">
        <title>Genomic insight of Alicyclobacillus mali FL 18 reveals a new arsenic-resistant strain, with potential in environmental biotechnology.</title>
        <authorList>
            <person name="Fiorentino G."/>
            <person name="Gallo G."/>
            <person name="Aulitto M."/>
        </authorList>
    </citation>
    <scope>NUCLEOTIDE SEQUENCE [LARGE SCALE GENOMIC DNA]</scope>
    <source>
        <strain evidence="1 2">FL 18</strain>
    </source>
</reference>
<organism evidence="1 2">
    <name type="scientific">Alicyclobacillus mali</name>
    <name type="common">ex Roth et al. 2021</name>
    <dbReference type="NCBI Taxonomy" id="1123961"/>
    <lineage>
        <taxon>Bacteria</taxon>
        <taxon>Bacillati</taxon>
        <taxon>Bacillota</taxon>
        <taxon>Bacilli</taxon>
        <taxon>Bacillales</taxon>
        <taxon>Alicyclobacillaceae</taxon>
        <taxon>Alicyclobacillus</taxon>
    </lineage>
</organism>
<dbReference type="InterPro" id="IPR003737">
    <property type="entry name" value="GlcNAc_PI_deacetylase-related"/>
</dbReference>